<evidence type="ECO:0000313" key="1">
    <source>
        <dbReference type="EMBL" id="CAA9259868.1"/>
    </source>
</evidence>
<protein>
    <submittedName>
        <fullName evidence="1">Uncharacterized protein</fullName>
    </submittedName>
</protein>
<accession>A0A6J4ITR6</accession>
<dbReference type="EMBL" id="CADCTK010000528">
    <property type="protein sequence ID" value="CAA9259868.1"/>
    <property type="molecule type" value="Genomic_DNA"/>
</dbReference>
<name>A0A6J4ITR6_9CHLR</name>
<dbReference type="AlphaFoldDB" id="A0A6J4ITR6"/>
<organism evidence="1">
    <name type="scientific">uncultured Chloroflexia bacterium</name>
    <dbReference type="NCBI Taxonomy" id="1672391"/>
    <lineage>
        <taxon>Bacteria</taxon>
        <taxon>Bacillati</taxon>
        <taxon>Chloroflexota</taxon>
        <taxon>Chloroflexia</taxon>
        <taxon>environmental samples</taxon>
    </lineage>
</organism>
<reference evidence="1" key="1">
    <citation type="submission" date="2020-02" db="EMBL/GenBank/DDBJ databases">
        <authorList>
            <person name="Meier V. D."/>
        </authorList>
    </citation>
    <scope>NUCLEOTIDE SEQUENCE</scope>
    <source>
        <strain evidence="1">AVDCRST_MAG26</strain>
    </source>
</reference>
<sequence length="147" mass="16103">MPVMINLTTAEHGGRKATGKCGSAECGVSCDCGCPYTAIEDRGNAEWIADVEARYPNEWLAFVIPPEEDEFAPERGMLIVHSTDDNEVWDAVNRVTHNQIVQVYYNGALDDDYLDWAASEPARAGSRVPATDVASRFAGREIIPLLS</sequence>
<proteinExistence type="predicted"/>
<gene>
    <name evidence="1" type="ORF">AVDCRST_MAG26-2284</name>
</gene>